<dbReference type="CDD" id="cd00267">
    <property type="entry name" value="ABC_ATPase"/>
    <property type="match status" value="1"/>
</dbReference>
<dbReference type="Pfam" id="PF13476">
    <property type="entry name" value="AAA_23"/>
    <property type="match status" value="1"/>
</dbReference>
<dbReference type="InterPro" id="IPR038729">
    <property type="entry name" value="Rad50/SbcC_AAA"/>
</dbReference>
<proteinExistence type="predicted"/>
<evidence type="ECO:0000313" key="4">
    <source>
        <dbReference type="Proteomes" id="UP000184097"/>
    </source>
</evidence>
<organism evidence="3 4">
    <name type="scientific">Butyrivibrio hungatei DSM 14810</name>
    <dbReference type="NCBI Taxonomy" id="1121132"/>
    <lineage>
        <taxon>Bacteria</taxon>
        <taxon>Bacillati</taxon>
        <taxon>Bacillota</taxon>
        <taxon>Clostridia</taxon>
        <taxon>Lachnospirales</taxon>
        <taxon>Lachnospiraceae</taxon>
        <taxon>Butyrivibrio</taxon>
    </lineage>
</organism>
<protein>
    <submittedName>
        <fullName evidence="3">Predicted ATP-binding protein involved in virulence</fullName>
    </submittedName>
</protein>
<dbReference type="PANTHER" id="PTHR43581:SF4">
    <property type="entry name" value="ATP_GTP PHOSPHATASE"/>
    <property type="match status" value="1"/>
</dbReference>
<dbReference type="EMBL" id="FRDH01000013">
    <property type="protein sequence ID" value="SHN64291.1"/>
    <property type="molecule type" value="Genomic_DNA"/>
</dbReference>
<dbReference type="Proteomes" id="UP000184097">
    <property type="component" value="Unassembled WGS sequence"/>
</dbReference>
<dbReference type="InterPro" id="IPR051396">
    <property type="entry name" value="Bact_Antivir_Def_Nuclease"/>
</dbReference>
<accession>A0A1M7T0X2</accession>
<dbReference type="PANTHER" id="PTHR43581">
    <property type="entry name" value="ATP/GTP PHOSPHATASE"/>
    <property type="match status" value="1"/>
</dbReference>
<feature type="domain" description="AAA+ ATPase" evidence="2">
    <location>
        <begin position="28"/>
        <end position="335"/>
    </location>
</feature>
<evidence type="ECO:0000313" key="3">
    <source>
        <dbReference type="EMBL" id="SHN64291.1"/>
    </source>
</evidence>
<dbReference type="GO" id="GO:0016887">
    <property type="term" value="F:ATP hydrolysis activity"/>
    <property type="evidence" value="ECO:0007669"/>
    <property type="project" value="InterPro"/>
</dbReference>
<feature type="coiled-coil region" evidence="1">
    <location>
        <begin position="350"/>
        <end position="381"/>
    </location>
</feature>
<keyword evidence="3" id="KW-0547">Nucleotide-binding</keyword>
<evidence type="ECO:0000259" key="2">
    <source>
        <dbReference type="SMART" id="SM00382"/>
    </source>
</evidence>
<gene>
    <name evidence="3" type="ORF">SAMN02745247_02784</name>
</gene>
<dbReference type="GO" id="GO:0006302">
    <property type="term" value="P:double-strand break repair"/>
    <property type="evidence" value="ECO:0007669"/>
    <property type="project" value="InterPro"/>
</dbReference>
<reference evidence="3 4" key="1">
    <citation type="submission" date="2016-12" db="EMBL/GenBank/DDBJ databases">
        <authorList>
            <person name="Song W.-J."/>
            <person name="Kurnit D.M."/>
        </authorList>
    </citation>
    <scope>NUCLEOTIDE SEQUENCE [LARGE SCALE GENOMIC DNA]</scope>
    <source>
        <strain evidence="3 4">DSM 14810</strain>
    </source>
</reference>
<dbReference type="Gene3D" id="3.40.50.300">
    <property type="entry name" value="P-loop containing nucleotide triphosphate hydrolases"/>
    <property type="match status" value="1"/>
</dbReference>
<keyword evidence="1" id="KW-0175">Coiled coil</keyword>
<dbReference type="InterPro" id="IPR003593">
    <property type="entry name" value="AAA+_ATPase"/>
</dbReference>
<dbReference type="GO" id="GO:0005524">
    <property type="term" value="F:ATP binding"/>
    <property type="evidence" value="ECO:0007669"/>
    <property type="project" value="UniProtKB-KW"/>
</dbReference>
<evidence type="ECO:0000256" key="1">
    <source>
        <dbReference type="SAM" id="Coils"/>
    </source>
</evidence>
<dbReference type="SMART" id="SM00382">
    <property type="entry name" value="AAA"/>
    <property type="match status" value="1"/>
</dbReference>
<dbReference type="SUPFAM" id="SSF52540">
    <property type="entry name" value="P-loop containing nucleoside triphosphate hydrolases"/>
    <property type="match status" value="1"/>
</dbReference>
<dbReference type="AlphaFoldDB" id="A0A1M7T0X2"/>
<dbReference type="InterPro" id="IPR003959">
    <property type="entry name" value="ATPase_AAA_core"/>
</dbReference>
<dbReference type="RefSeq" id="WP_072705323.1">
    <property type="nucleotide sequence ID" value="NZ_FRDH01000013.1"/>
</dbReference>
<dbReference type="InterPro" id="IPR027417">
    <property type="entry name" value="P-loop_NTPase"/>
</dbReference>
<dbReference type="Pfam" id="PF13304">
    <property type="entry name" value="AAA_21"/>
    <property type="match status" value="1"/>
</dbReference>
<sequence>MFDLYIKNIHIDKVRNLENIDIKVSDKEKKHILITGKNGSGKTSLLDAMAGHIEYLALHDGYKELENWIKLNRSNYEKAQMENASLSTLEKTRQGLENADAELESAKHGLTIVFSEPYDDMNAYFMDNEYIVAYYRANRVFSSIVPKSVEKVKLKNYYSVDDEPRKDFIKYLLDMKMTAALALNSGRVARANDIYKWFERFDDFLKDVFEDESTKLVFDEETFLFSIHQDGKEPFDFNTLSDGYAAVLDIAVDLMIRMERYTGGTFKYDMPGIVLIDEIETHLHLELQRTVMKLLTAMFPNVQFVVSTHSPFILGSVENAVIYDLENRTYVENGLSNVPYSGIVESYFKADELSKNLRDKFEEYKKLLQQNELSNSDLERKAKLEFYLDEIPDYLAVSFLTEYKRLKLEFKARNKK</sequence>
<keyword evidence="3" id="KW-0067">ATP-binding</keyword>
<name>A0A1M7T0X2_9FIRM</name>